<sequence length="61" mass="7067">MNGKCRCTSSRCALWWRACKSDALSFFPYTRRTWAEEKDLTEEEAVMPREAKDISGLAIHL</sequence>
<accession>A0A6H5HAB6</accession>
<dbReference type="EMBL" id="CADCXU010028223">
    <property type="protein sequence ID" value="CAB0014844.1"/>
    <property type="molecule type" value="Genomic_DNA"/>
</dbReference>
<dbReference type="Proteomes" id="UP000479000">
    <property type="component" value="Unassembled WGS sequence"/>
</dbReference>
<proteinExistence type="predicted"/>
<reference evidence="1 2" key="1">
    <citation type="submission" date="2020-02" db="EMBL/GenBank/DDBJ databases">
        <authorList>
            <person name="Ferguson B K."/>
        </authorList>
    </citation>
    <scope>NUCLEOTIDE SEQUENCE [LARGE SCALE GENOMIC DNA]</scope>
</reference>
<protein>
    <submittedName>
        <fullName evidence="1">Uncharacterized protein</fullName>
    </submittedName>
</protein>
<gene>
    <name evidence="1" type="ORF">NTEN_LOCUS19251</name>
</gene>
<dbReference type="AlphaFoldDB" id="A0A6H5HAB6"/>
<organism evidence="1 2">
    <name type="scientific">Nesidiocoris tenuis</name>
    <dbReference type="NCBI Taxonomy" id="355587"/>
    <lineage>
        <taxon>Eukaryota</taxon>
        <taxon>Metazoa</taxon>
        <taxon>Ecdysozoa</taxon>
        <taxon>Arthropoda</taxon>
        <taxon>Hexapoda</taxon>
        <taxon>Insecta</taxon>
        <taxon>Pterygota</taxon>
        <taxon>Neoptera</taxon>
        <taxon>Paraneoptera</taxon>
        <taxon>Hemiptera</taxon>
        <taxon>Heteroptera</taxon>
        <taxon>Panheteroptera</taxon>
        <taxon>Cimicomorpha</taxon>
        <taxon>Miridae</taxon>
        <taxon>Dicyphina</taxon>
        <taxon>Nesidiocoris</taxon>
    </lineage>
</organism>
<name>A0A6H5HAB6_9HEMI</name>
<evidence type="ECO:0000313" key="1">
    <source>
        <dbReference type="EMBL" id="CAB0014844.1"/>
    </source>
</evidence>
<evidence type="ECO:0000313" key="2">
    <source>
        <dbReference type="Proteomes" id="UP000479000"/>
    </source>
</evidence>
<keyword evidence="2" id="KW-1185">Reference proteome</keyword>